<dbReference type="Proteomes" id="UP000596660">
    <property type="component" value="Unplaced"/>
</dbReference>
<dbReference type="SMR" id="A0A803MTU7"/>
<evidence type="ECO:0000313" key="5">
    <source>
        <dbReference type="EnsemblPlants" id="AUR62035088-RA:cds"/>
    </source>
</evidence>
<dbReference type="GO" id="GO:0000166">
    <property type="term" value="F:nucleotide binding"/>
    <property type="evidence" value="ECO:0007669"/>
    <property type="project" value="UniProtKB-KW"/>
</dbReference>
<organism evidence="5 6">
    <name type="scientific">Chenopodium quinoa</name>
    <name type="common">Quinoa</name>
    <dbReference type="NCBI Taxonomy" id="63459"/>
    <lineage>
        <taxon>Eukaryota</taxon>
        <taxon>Viridiplantae</taxon>
        <taxon>Streptophyta</taxon>
        <taxon>Embryophyta</taxon>
        <taxon>Tracheophyta</taxon>
        <taxon>Spermatophyta</taxon>
        <taxon>Magnoliopsida</taxon>
        <taxon>eudicotyledons</taxon>
        <taxon>Gunneridae</taxon>
        <taxon>Pentapetalae</taxon>
        <taxon>Caryophyllales</taxon>
        <taxon>Chenopodiaceae</taxon>
        <taxon>Chenopodioideae</taxon>
        <taxon>Atripliceae</taxon>
        <taxon>Chenopodium</taxon>
    </lineage>
</organism>
<dbReference type="EnsemblPlants" id="AUR62035088-RA">
    <property type="protein sequence ID" value="AUR62035088-RA:cds"/>
    <property type="gene ID" value="AUR62035088"/>
</dbReference>
<dbReference type="Pfam" id="PF18052">
    <property type="entry name" value="Rx_N"/>
    <property type="match status" value="1"/>
</dbReference>
<feature type="domain" description="Disease resistance N-terminal" evidence="4">
    <location>
        <begin position="32"/>
        <end position="98"/>
    </location>
</feature>
<keyword evidence="2" id="KW-0547">Nucleotide-binding</keyword>
<accession>A0A803MTU7</accession>
<protein>
    <recommendedName>
        <fullName evidence="4">Disease resistance N-terminal domain-containing protein</fullName>
    </recommendedName>
</protein>
<evidence type="ECO:0000256" key="1">
    <source>
        <dbReference type="ARBA" id="ARBA00022737"/>
    </source>
</evidence>
<keyword evidence="3" id="KW-0611">Plant defense</keyword>
<evidence type="ECO:0000313" key="6">
    <source>
        <dbReference type="Proteomes" id="UP000596660"/>
    </source>
</evidence>
<reference evidence="5" key="1">
    <citation type="journal article" date="2017" name="Nature">
        <title>The genome of Chenopodium quinoa.</title>
        <authorList>
            <person name="Jarvis D.E."/>
            <person name="Ho Y.S."/>
            <person name="Lightfoot D.J."/>
            <person name="Schmoeckel S.M."/>
            <person name="Li B."/>
            <person name="Borm T.J.A."/>
            <person name="Ohyanagi H."/>
            <person name="Mineta K."/>
            <person name="Michell C.T."/>
            <person name="Saber N."/>
            <person name="Kharbatia N.M."/>
            <person name="Rupper R.R."/>
            <person name="Sharp A.R."/>
            <person name="Dally N."/>
            <person name="Boughton B.A."/>
            <person name="Woo Y.H."/>
            <person name="Gao G."/>
            <person name="Schijlen E.G.W.M."/>
            <person name="Guo X."/>
            <person name="Momin A.A."/>
            <person name="Negrao S."/>
            <person name="Al-Babili S."/>
            <person name="Gehring C."/>
            <person name="Roessner U."/>
            <person name="Jung C."/>
            <person name="Murphy K."/>
            <person name="Arold S.T."/>
            <person name="Gojobori T."/>
            <person name="van der Linden C.G."/>
            <person name="van Loo E.N."/>
            <person name="Jellen E.N."/>
            <person name="Maughan P.J."/>
            <person name="Tester M."/>
        </authorList>
    </citation>
    <scope>NUCLEOTIDE SEQUENCE [LARGE SCALE GENOMIC DNA]</scope>
    <source>
        <strain evidence="5">cv. PI 614886</strain>
    </source>
</reference>
<dbReference type="InterPro" id="IPR041118">
    <property type="entry name" value="Rx_N"/>
</dbReference>
<name>A0A803MTU7_CHEQI</name>
<evidence type="ECO:0000256" key="3">
    <source>
        <dbReference type="ARBA" id="ARBA00022821"/>
    </source>
</evidence>
<dbReference type="Gramene" id="AUR62035088-RA">
    <property type="protein sequence ID" value="AUR62035088-RA:cds"/>
    <property type="gene ID" value="AUR62035088"/>
</dbReference>
<reference evidence="5" key="2">
    <citation type="submission" date="2021-03" db="UniProtKB">
        <authorList>
            <consortium name="EnsemblPlants"/>
        </authorList>
    </citation>
    <scope>IDENTIFICATION</scope>
</reference>
<dbReference type="GO" id="GO:0006952">
    <property type="term" value="P:defense response"/>
    <property type="evidence" value="ECO:0007669"/>
    <property type="project" value="UniProtKB-KW"/>
</dbReference>
<keyword evidence="1" id="KW-0677">Repeat</keyword>
<evidence type="ECO:0000259" key="4">
    <source>
        <dbReference type="Pfam" id="PF18052"/>
    </source>
</evidence>
<keyword evidence="6" id="KW-1185">Reference proteome</keyword>
<evidence type="ECO:0000256" key="2">
    <source>
        <dbReference type="ARBA" id="ARBA00022741"/>
    </source>
</evidence>
<sequence length="187" mass="21274">MEIIGTTLSVAKNLTEALQCWEFISDKLSVFSYESELHDLQQTVEKITAVLRDAETKQELSHAAKVTIEALKDAIFDADDLLDEIVTRAHQQKQVDADRTLFEKVRHFFSTSNPICVSYWMSGGIKDIKKKLDAIAYNNQFSFNHDPEPIRNRRPDTCSYVNQVDIVGRGDDLEKIVGMLLHPSDDD</sequence>
<dbReference type="Gene3D" id="1.20.5.4130">
    <property type="match status" value="1"/>
</dbReference>
<dbReference type="AlphaFoldDB" id="A0A803MTU7"/>
<proteinExistence type="predicted"/>